<dbReference type="Proteomes" id="UP001163726">
    <property type="component" value="Chromosome"/>
</dbReference>
<dbReference type="RefSeq" id="WP_268073657.1">
    <property type="nucleotide sequence ID" value="NZ_CP109965.1"/>
</dbReference>
<evidence type="ECO:0000313" key="4">
    <source>
        <dbReference type="Proteomes" id="UP001163726"/>
    </source>
</evidence>
<gene>
    <name evidence="3" type="ORF">OLW01_09625</name>
</gene>
<feature type="chain" id="PRO_5045504765" evidence="1">
    <location>
        <begin position="19"/>
        <end position="235"/>
    </location>
</feature>
<dbReference type="InterPro" id="IPR041215">
    <property type="entry name" value="FlgO_dom"/>
</dbReference>
<proteinExistence type="predicted"/>
<dbReference type="Pfam" id="PF17680">
    <property type="entry name" value="FlgO"/>
    <property type="match status" value="1"/>
</dbReference>
<name>A0ABY7AIV0_9ALTE</name>
<feature type="domain" description="FlgO" evidence="2">
    <location>
        <begin position="89"/>
        <end position="216"/>
    </location>
</feature>
<reference evidence="3" key="1">
    <citation type="submission" date="2022-10" db="EMBL/GenBank/DDBJ databases">
        <title>Catenovulum adriacola sp. nov. isolated in the Harbour of Susak.</title>
        <authorList>
            <person name="Schoch T."/>
            <person name="Reich S.J."/>
            <person name="Stoeferle S."/>
            <person name="Flaiz M."/>
            <person name="Kazda M."/>
            <person name="Riedel C.U."/>
            <person name="Duerre P."/>
        </authorList>
    </citation>
    <scope>NUCLEOTIDE SEQUENCE</scope>
    <source>
        <strain evidence="3">TS8</strain>
    </source>
</reference>
<keyword evidence="1" id="KW-0732">Signal</keyword>
<dbReference type="EMBL" id="CP109965">
    <property type="protein sequence ID" value="WAJ69434.1"/>
    <property type="molecule type" value="Genomic_DNA"/>
</dbReference>
<sequence>MKSFSLLAVATASVLTLAGCHSIAKWQQKNADTNQSAEKQAQLNDEIFNGHQDAEYTNYWARSPHAYLNKKTAHLRSDTQLDISDYVEAMSMRLIKNMRYVSDKTPIAVTSFVPIDSNLEQSNLLGMHLAESFQHNMQNLGLSVIDYKATGTIRVTDQGDFSLSRDIDELKHNHPIEYILTGTFTYKDTGIDIYARVIGVESRAIVASSQGVIPTAVAEQLISSKQNSGISLVNQ</sequence>
<keyword evidence="4" id="KW-1185">Reference proteome</keyword>
<protein>
    <submittedName>
        <fullName evidence="3">FlgO family outer membrane protein</fullName>
    </submittedName>
</protein>
<feature type="signal peptide" evidence="1">
    <location>
        <begin position="1"/>
        <end position="18"/>
    </location>
</feature>
<evidence type="ECO:0000259" key="2">
    <source>
        <dbReference type="Pfam" id="PF17680"/>
    </source>
</evidence>
<organism evidence="3 4">
    <name type="scientific">Catenovulum adriaticum</name>
    <dbReference type="NCBI Taxonomy" id="2984846"/>
    <lineage>
        <taxon>Bacteria</taxon>
        <taxon>Pseudomonadati</taxon>
        <taxon>Pseudomonadota</taxon>
        <taxon>Gammaproteobacteria</taxon>
        <taxon>Alteromonadales</taxon>
        <taxon>Alteromonadaceae</taxon>
        <taxon>Catenovulum</taxon>
    </lineage>
</organism>
<evidence type="ECO:0000256" key="1">
    <source>
        <dbReference type="SAM" id="SignalP"/>
    </source>
</evidence>
<accession>A0ABY7AIV0</accession>
<dbReference type="PROSITE" id="PS51257">
    <property type="entry name" value="PROKAR_LIPOPROTEIN"/>
    <property type="match status" value="1"/>
</dbReference>
<evidence type="ECO:0000313" key="3">
    <source>
        <dbReference type="EMBL" id="WAJ69434.1"/>
    </source>
</evidence>